<feature type="domain" description="Fucosyltransferase N-terminal" evidence="14">
    <location>
        <begin position="66"/>
        <end position="184"/>
    </location>
</feature>
<dbReference type="AlphaFoldDB" id="A0A6P8J4Y3"/>
<keyword evidence="11" id="KW-0325">Glycoprotein</keyword>
<gene>
    <name evidence="16" type="primary">LOC116308437</name>
</gene>
<dbReference type="InterPro" id="IPR038577">
    <property type="entry name" value="GT10-like_C_sf"/>
</dbReference>
<evidence type="ECO:0000256" key="6">
    <source>
        <dbReference type="ARBA" id="ARBA00022692"/>
    </source>
</evidence>
<dbReference type="InterPro" id="IPR001503">
    <property type="entry name" value="Glyco_trans_10"/>
</dbReference>
<dbReference type="GO" id="GO:0008417">
    <property type="term" value="F:fucosyltransferase activity"/>
    <property type="evidence" value="ECO:0007669"/>
    <property type="project" value="InterPro"/>
</dbReference>
<dbReference type="FunFam" id="3.40.50.11660:FF:000006">
    <property type="entry name" value="Alpha-(1,3)-fucosyltransferase C"/>
    <property type="match status" value="1"/>
</dbReference>
<evidence type="ECO:0000256" key="9">
    <source>
        <dbReference type="ARBA" id="ARBA00023034"/>
    </source>
</evidence>
<evidence type="ECO:0000259" key="14">
    <source>
        <dbReference type="Pfam" id="PF17039"/>
    </source>
</evidence>
<evidence type="ECO:0000256" key="1">
    <source>
        <dbReference type="ARBA" id="ARBA00004323"/>
    </source>
</evidence>
<dbReference type="Pfam" id="PF00852">
    <property type="entry name" value="Glyco_transf_10"/>
    <property type="match status" value="1"/>
</dbReference>
<dbReference type="PANTHER" id="PTHR48438">
    <property type="entry name" value="ALPHA-(1,3)-FUCOSYLTRANSFERASE C-RELATED"/>
    <property type="match status" value="1"/>
</dbReference>
<dbReference type="Gene3D" id="3.40.50.11660">
    <property type="entry name" value="Glycosyl transferase family 10, C-terminal domain"/>
    <property type="match status" value="1"/>
</dbReference>
<dbReference type="OrthoDB" id="427096at2759"/>
<evidence type="ECO:0000256" key="3">
    <source>
        <dbReference type="ARBA" id="ARBA00008919"/>
    </source>
</evidence>
<dbReference type="FunCoup" id="A0A6P8J4Y3">
    <property type="interactions" value="1031"/>
</dbReference>
<evidence type="ECO:0000313" key="15">
    <source>
        <dbReference type="Proteomes" id="UP000515163"/>
    </source>
</evidence>
<dbReference type="RefSeq" id="XP_031574717.1">
    <property type="nucleotide sequence ID" value="XM_031718857.1"/>
</dbReference>
<dbReference type="SUPFAM" id="SSF53756">
    <property type="entry name" value="UDP-Glycosyltransferase/glycogen phosphorylase"/>
    <property type="match status" value="1"/>
</dbReference>
<dbReference type="InterPro" id="IPR055270">
    <property type="entry name" value="Glyco_tran_10_C"/>
</dbReference>
<evidence type="ECO:0000256" key="4">
    <source>
        <dbReference type="ARBA" id="ARBA00022676"/>
    </source>
</evidence>
<protein>
    <recommendedName>
        <fullName evidence="12">Fucosyltransferase</fullName>
        <ecNumber evidence="12">2.4.1.-</ecNumber>
    </recommendedName>
</protein>
<evidence type="ECO:0000256" key="10">
    <source>
        <dbReference type="ARBA" id="ARBA00023136"/>
    </source>
</evidence>
<accession>A0A6P8J4Y3</accession>
<keyword evidence="9 12" id="KW-0333">Golgi apparatus</keyword>
<dbReference type="PANTHER" id="PTHR48438:SF1">
    <property type="entry name" value="ALPHA-(1,3)-FUCOSYLTRANSFERASE C-RELATED"/>
    <property type="match status" value="1"/>
</dbReference>
<evidence type="ECO:0000256" key="7">
    <source>
        <dbReference type="ARBA" id="ARBA00022968"/>
    </source>
</evidence>
<evidence type="ECO:0000256" key="12">
    <source>
        <dbReference type="RuleBase" id="RU003832"/>
    </source>
</evidence>
<dbReference type="KEGG" id="aten:116308437"/>
<evidence type="ECO:0000256" key="8">
    <source>
        <dbReference type="ARBA" id="ARBA00022989"/>
    </source>
</evidence>
<dbReference type="GO" id="GO:0000139">
    <property type="term" value="C:Golgi membrane"/>
    <property type="evidence" value="ECO:0007669"/>
    <property type="project" value="UniProtKB-SubCell"/>
</dbReference>
<evidence type="ECO:0000256" key="2">
    <source>
        <dbReference type="ARBA" id="ARBA00004922"/>
    </source>
</evidence>
<feature type="transmembrane region" description="Helical" evidence="12">
    <location>
        <begin position="12"/>
        <end position="29"/>
    </location>
</feature>
<comment type="similarity">
    <text evidence="3 12">Belongs to the glycosyltransferase 10 family.</text>
</comment>
<proteinExistence type="inferred from homology"/>
<evidence type="ECO:0000256" key="11">
    <source>
        <dbReference type="ARBA" id="ARBA00023180"/>
    </source>
</evidence>
<keyword evidence="10 12" id="KW-0472">Membrane</keyword>
<keyword evidence="6 12" id="KW-0812">Transmembrane</keyword>
<dbReference type="UniPathway" id="UPA00378"/>
<evidence type="ECO:0000256" key="5">
    <source>
        <dbReference type="ARBA" id="ARBA00022679"/>
    </source>
</evidence>
<dbReference type="InParanoid" id="A0A6P8J4Y3"/>
<name>A0A6P8J4Y3_ACTTE</name>
<comment type="pathway">
    <text evidence="2">Protein modification; protein glycosylation.</text>
</comment>
<keyword evidence="7" id="KW-0735">Signal-anchor</keyword>
<dbReference type="Proteomes" id="UP000515163">
    <property type="component" value="Unplaced"/>
</dbReference>
<evidence type="ECO:0000313" key="16">
    <source>
        <dbReference type="RefSeq" id="XP_031574717.1"/>
    </source>
</evidence>
<reference evidence="16" key="1">
    <citation type="submission" date="2025-08" db="UniProtKB">
        <authorList>
            <consortium name="RefSeq"/>
        </authorList>
    </citation>
    <scope>IDENTIFICATION</scope>
    <source>
        <tissue evidence="16">Tentacle</tissue>
    </source>
</reference>
<dbReference type="EC" id="2.4.1.-" evidence="12"/>
<keyword evidence="4 12" id="KW-0328">Glycosyltransferase</keyword>
<dbReference type="GeneID" id="116308437"/>
<comment type="subcellular location">
    <subcellularLocation>
        <location evidence="1">Golgi apparatus membrane</location>
        <topology evidence="1">Single-pass type II membrane protein</topology>
    </subcellularLocation>
    <subcellularLocation>
        <location evidence="12">Golgi apparatus</location>
        <location evidence="12">Golgi stack membrane</location>
        <topology evidence="12">Single-pass type II membrane protein</topology>
    </subcellularLocation>
</comment>
<sequence>MYCLSIKHYKQFSLRTVLILGFIFLVFLWKSLDISIEFGKPLIKGDLYTSVVQKKSLRSNNERTVKLILLYTKFFGDFWNDHPSLGPLRPPILPGREAFDDCDYKCEITYEHDLLPLADAVGFHGPDIHLLSSNSLPNRTRPDQIWFYYILENPTNCNISSSLNRIFNWTMSYRQNSEIYIPYGKYSSLEPGDIVKEVDLTYKDLFVAWMASNCRETERNTYVGELQKFIPVDVYGHCGRFTCPLPRRSSSCRLLLKRYKFYLAFENGNCHDYITEKYWDNALENDIVPVVMGGADYSSPALAIPNSYMDVRDFDSPKDLAEYLIYLSQNDSAYMEYFQWKKKYKLVAPMRACPMCTALYNQELYDPPRTIVDLGKAWSKSDCWSLNLLNKSETQTKGISRTSESPIFIEPLDPTDTANRR</sequence>
<keyword evidence="15" id="KW-1185">Reference proteome</keyword>
<feature type="domain" description="Fucosyltransferase C-terminal" evidence="13">
    <location>
        <begin position="203"/>
        <end position="363"/>
    </location>
</feature>
<dbReference type="InterPro" id="IPR031481">
    <property type="entry name" value="Glyco_tran_10_N"/>
</dbReference>
<organism evidence="15 16">
    <name type="scientific">Actinia tenebrosa</name>
    <name type="common">Australian red waratah sea anemone</name>
    <dbReference type="NCBI Taxonomy" id="6105"/>
    <lineage>
        <taxon>Eukaryota</taxon>
        <taxon>Metazoa</taxon>
        <taxon>Cnidaria</taxon>
        <taxon>Anthozoa</taxon>
        <taxon>Hexacorallia</taxon>
        <taxon>Actiniaria</taxon>
        <taxon>Actiniidae</taxon>
        <taxon>Actinia</taxon>
    </lineage>
</organism>
<dbReference type="GO" id="GO:0032580">
    <property type="term" value="C:Golgi cisterna membrane"/>
    <property type="evidence" value="ECO:0007669"/>
    <property type="project" value="UniProtKB-SubCell"/>
</dbReference>
<keyword evidence="5 12" id="KW-0808">Transferase</keyword>
<evidence type="ECO:0000259" key="13">
    <source>
        <dbReference type="Pfam" id="PF00852"/>
    </source>
</evidence>
<keyword evidence="8 12" id="KW-1133">Transmembrane helix</keyword>
<dbReference type="Pfam" id="PF17039">
    <property type="entry name" value="Glyco_tran_10_N"/>
    <property type="match status" value="1"/>
</dbReference>